<dbReference type="OrthoDB" id="9771584at2"/>
<organism evidence="1 2">
    <name type="scientific">Nitrospira defluvii</name>
    <dbReference type="NCBI Taxonomy" id="330214"/>
    <lineage>
        <taxon>Bacteria</taxon>
        <taxon>Pseudomonadati</taxon>
        <taxon>Nitrospirota</taxon>
        <taxon>Nitrospiria</taxon>
        <taxon>Nitrospirales</taxon>
        <taxon>Nitrospiraceae</taxon>
        <taxon>Nitrospira</taxon>
    </lineage>
</organism>
<dbReference type="HOGENOM" id="CLU_067768_0_0_0"/>
<dbReference type="Proteomes" id="UP000001660">
    <property type="component" value="Chromosome"/>
</dbReference>
<sequence>MKLVVTVDVEEDQWGITPPRYATVHNVYRLPALQKLFSEFGIVPTYLLTYPVVSDRQAVAILRETLDRGGCEIGTHCHPWNTPPHEESLNKYNSMLCNLPSTLQLEKVQRLHEAIQDKFEMTPIAFRSGRWGFDAEVARNIVRLGYRIDTSITPYTSWAQTSGPDFSYVSPQPYTFMEESPTDRNPSGALAEIPVSIGYLHGEFQACAKLAERLSSGSLRRLKLGGLLSRLHLLRKVWLSPEMETPARMMQLVRQMRYQGYEVLNLVFHSSALMGGCGPFVRSQSDEQTFMRNLNTFFHLALKAGIGFVTLSEAASCSFPLTADSMTVRDSQSFATRCPAGMAESGSRALAE</sequence>
<accession>D8PJB0</accession>
<protein>
    <recommendedName>
        <fullName evidence="3">Polysaccharide deacetylase</fullName>
    </recommendedName>
</protein>
<dbReference type="InterPro" id="IPR011330">
    <property type="entry name" value="Glyco_hydro/deAcase_b/a-brl"/>
</dbReference>
<keyword evidence="2" id="KW-1185">Reference proteome</keyword>
<dbReference type="EMBL" id="FP929003">
    <property type="protein sequence ID" value="CBK43484.1"/>
    <property type="molecule type" value="Genomic_DNA"/>
</dbReference>
<gene>
    <name evidence="1" type="ORF">NIDE3809</name>
</gene>
<dbReference type="AlphaFoldDB" id="D8PJB0"/>
<name>D8PJB0_9BACT</name>
<dbReference type="STRING" id="330214.NIDE3809"/>
<dbReference type="CDD" id="cd10935">
    <property type="entry name" value="CE4_WalW"/>
    <property type="match status" value="1"/>
</dbReference>
<proteinExistence type="predicted"/>
<dbReference type="Gene3D" id="3.20.20.370">
    <property type="entry name" value="Glycoside hydrolase/deacetylase"/>
    <property type="match status" value="1"/>
</dbReference>
<dbReference type="eggNOG" id="COG0726">
    <property type="taxonomic scope" value="Bacteria"/>
</dbReference>
<dbReference type="SUPFAM" id="SSF88713">
    <property type="entry name" value="Glycoside hydrolase/deacetylase"/>
    <property type="match status" value="1"/>
</dbReference>
<evidence type="ECO:0000313" key="2">
    <source>
        <dbReference type="Proteomes" id="UP000001660"/>
    </source>
</evidence>
<evidence type="ECO:0000313" key="1">
    <source>
        <dbReference type="EMBL" id="CBK43484.1"/>
    </source>
</evidence>
<dbReference type="KEGG" id="nde:NIDE3809"/>
<reference evidence="1 2" key="1">
    <citation type="journal article" date="2010" name="Proc. Natl. Acad. Sci. U.S.A.">
        <title>A Nitrospira metagenome illuminates the physiology and evolution of globally important nitrite-oxidizing bacteria.</title>
        <authorList>
            <person name="Lucker S."/>
            <person name="Wagner M."/>
            <person name="Maixner F."/>
            <person name="Pelletier E."/>
            <person name="Koch H."/>
            <person name="Vacherie B."/>
            <person name="Rattei T."/>
            <person name="Sinninghe Damste J."/>
            <person name="Spieck E."/>
            <person name="Le Paslier D."/>
            <person name="Daims H."/>
        </authorList>
    </citation>
    <scope>NUCLEOTIDE SEQUENCE [LARGE SCALE GENOMIC DNA]</scope>
</reference>
<dbReference type="GO" id="GO:0005975">
    <property type="term" value="P:carbohydrate metabolic process"/>
    <property type="evidence" value="ECO:0007669"/>
    <property type="project" value="InterPro"/>
</dbReference>
<evidence type="ECO:0008006" key="3">
    <source>
        <dbReference type="Google" id="ProtNLM"/>
    </source>
</evidence>